<dbReference type="Proteomes" id="UP000070258">
    <property type="component" value="Unassembled WGS sequence"/>
</dbReference>
<dbReference type="EMBL" id="LSRF01000055">
    <property type="protein sequence ID" value="KXP07889.1"/>
    <property type="molecule type" value="Genomic_DNA"/>
</dbReference>
<dbReference type="RefSeq" id="WP_068571862.1">
    <property type="nucleotide sequence ID" value="NZ_LSRE01000002.1"/>
</dbReference>
<evidence type="ECO:0000313" key="2">
    <source>
        <dbReference type="EMBL" id="KXP07889.1"/>
    </source>
</evidence>
<name>A0A138ABY7_9ACTN</name>
<organism evidence="2 3">
    <name type="scientific">Tsukamurella pseudospumae</name>
    <dbReference type="NCBI Taxonomy" id="239498"/>
    <lineage>
        <taxon>Bacteria</taxon>
        <taxon>Bacillati</taxon>
        <taxon>Actinomycetota</taxon>
        <taxon>Actinomycetes</taxon>
        <taxon>Mycobacteriales</taxon>
        <taxon>Tsukamurellaceae</taxon>
        <taxon>Tsukamurella</taxon>
    </lineage>
</organism>
<dbReference type="AlphaFoldDB" id="A0A138ABY7"/>
<dbReference type="Proteomes" id="UP000070409">
    <property type="component" value="Unassembled WGS sequence"/>
</dbReference>
<gene>
    <name evidence="2" type="ORF">AXK60_09760</name>
    <name evidence="1" type="ORF">AXK61_13555</name>
</gene>
<evidence type="ECO:0000313" key="3">
    <source>
        <dbReference type="Proteomes" id="UP000070258"/>
    </source>
</evidence>
<reference evidence="1 4" key="3">
    <citation type="submission" date="2016-02" db="EMBL/GenBank/DDBJ databases">
        <authorList>
            <person name="Teng J.L."/>
            <person name="Tang Y."/>
            <person name="Huang Y."/>
            <person name="Guo F."/>
            <person name="Wei W."/>
            <person name="Chen J.H."/>
            <person name="Wong S.Y."/>
            <person name="Lau S.K."/>
            <person name="Woo P.C."/>
        </authorList>
    </citation>
    <scope>NUCLEOTIDE SEQUENCE [LARGE SCALE GENOMIC DNA]</scope>
    <source>
        <strain evidence="1 4">JCM 13375</strain>
    </source>
</reference>
<dbReference type="InterPro" id="IPR045423">
    <property type="entry name" value="DUF6510"/>
</dbReference>
<sequence length="83" mass="8505">MAELDGNAAAGPLAEVFGVDLSAAAAECAGCGAHGEIAIARVFATAMGLVMRCRACEAVLAVLVSRDGRWRCRLTGIATLDLR</sequence>
<comment type="caution">
    <text evidence="2">The sequence shown here is derived from an EMBL/GenBank/DDBJ whole genome shotgun (WGS) entry which is preliminary data.</text>
</comment>
<proteinExistence type="predicted"/>
<dbReference type="STRING" id="239498.AXK60_09760"/>
<reference evidence="3" key="2">
    <citation type="submission" date="2016-02" db="EMBL/GenBank/DDBJ databases">
        <authorList>
            <person name="Wen L."/>
            <person name="He K."/>
            <person name="Yang H."/>
        </authorList>
    </citation>
    <scope>NUCLEOTIDE SEQUENCE [LARGE SCALE GENOMIC DNA]</scope>
    <source>
        <strain evidence="3">JCM 15929</strain>
    </source>
</reference>
<reference evidence="2" key="1">
    <citation type="submission" date="2016-02" db="EMBL/GenBank/DDBJ databases">
        <authorList>
            <person name="Teng J.L."/>
            <person name="Yang Y."/>
            <person name="Huang Y."/>
            <person name="Guo F."/>
            <person name="Wei W."/>
            <person name="Chen J.H."/>
            <person name="Wong S.Y."/>
            <person name="Lau S.K."/>
            <person name="Woo P.C."/>
        </authorList>
    </citation>
    <scope>NUCLEOTIDE SEQUENCE</scope>
    <source>
        <strain evidence="2">JCM 15929</strain>
    </source>
</reference>
<dbReference type="Pfam" id="PF20120">
    <property type="entry name" value="DUF6510"/>
    <property type="match status" value="1"/>
</dbReference>
<dbReference type="EMBL" id="LSRE01000002">
    <property type="protein sequence ID" value="KXP01012.1"/>
    <property type="molecule type" value="Genomic_DNA"/>
</dbReference>
<accession>A0A138ABY7</accession>
<evidence type="ECO:0000313" key="1">
    <source>
        <dbReference type="EMBL" id="KXP01012.1"/>
    </source>
</evidence>
<evidence type="ECO:0000313" key="4">
    <source>
        <dbReference type="Proteomes" id="UP000070409"/>
    </source>
</evidence>
<keyword evidence="4" id="KW-1185">Reference proteome</keyword>
<protein>
    <submittedName>
        <fullName evidence="2">Uncharacterized protein</fullName>
    </submittedName>
</protein>